<name>A0A448ZSD6_9STRA</name>
<keyword evidence="3" id="KW-1185">Reference proteome</keyword>
<dbReference type="Proteomes" id="UP000291116">
    <property type="component" value="Unassembled WGS sequence"/>
</dbReference>
<gene>
    <name evidence="2" type="ORF">PSNMU_V1.4_AUG-EV-PASAV3_0121410</name>
</gene>
<feature type="compositionally biased region" description="Low complexity" evidence="1">
    <location>
        <begin position="467"/>
        <end position="489"/>
    </location>
</feature>
<feature type="region of interest" description="Disordered" evidence="1">
    <location>
        <begin position="396"/>
        <end position="430"/>
    </location>
</feature>
<dbReference type="OrthoDB" id="46925at2759"/>
<feature type="compositionally biased region" description="Polar residues" evidence="1">
    <location>
        <begin position="127"/>
        <end position="143"/>
    </location>
</feature>
<proteinExistence type="predicted"/>
<dbReference type="EMBL" id="CAACVS010000679">
    <property type="protein sequence ID" value="VEU44967.1"/>
    <property type="molecule type" value="Genomic_DNA"/>
</dbReference>
<feature type="compositionally biased region" description="Polar residues" evidence="1">
    <location>
        <begin position="399"/>
        <end position="425"/>
    </location>
</feature>
<dbReference type="AlphaFoldDB" id="A0A448ZSD6"/>
<sequence length="496" mass="54522">MALKASEAKKNGDLLSALEYHTKAATLYKDIAKVIRDRNPPLASSLLLLSQTQAKSAIALKGIVKLNPAELRQILSPSSRDSGDNPVPAAASHKERLRAAVRGALSSHPHEADLSDSQFLGSAENETTGKLATTKNRLTSVLNDSKGARKKKNDDIRNDHEGTLLVAEEQNISNPIDVMMELERELRDIDMAPELGNSISSLDTRMQNRMKGSMMGDGSFMVVPPGSSSYMASSMWGTPNNPRQIANNQQGTAGVRARANRVQAPASRPVHHPSQIGAAPVPSNKYAQGLESSWWGNTNTASQILTSSVMSLGVRGIEGGPINEISSGQSTQNTKQIMRLMDSLKTLGDENAALLREVEELQAARAEAKAARETMKRFKSEYGQRFNSLKKALEKFRQENPTGKGNGSGPVNTSEFMKNASVSDQLQRKDQLIEKLTRDLKKEKEESKKKDSVLRKYESFYRDIKARSAQKAAQRQTQQQRQNSKQTRTATSRVQR</sequence>
<protein>
    <submittedName>
        <fullName evidence="2">Uncharacterized protein</fullName>
    </submittedName>
</protein>
<feature type="region of interest" description="Disordered" evidence="1">
    <location>
        <begin position="127"/>
        <end position="156"/>
    </location>
</feature>
<evidence type="ECO:0000313" key="3">
    <source>
        <dbReference type="Proteomes" id="UP000291116"/>
    </source>
</evidence>
<evidence type="ECO:0000256" key="1">
    <source>
        <dbReference type="SAM" id="MobiDB-lite"/>
    </source>
</evidence>
<feature type="region of interest" description="Disordered" evidence="1">
    <location>
        <begin position="75"/>
        <end position="95"/>
    </location>
</feature>
<organism evidence="2 3">
    <name type="scientific">Pseudo-nitzschia multistriata</name>
    <dbReference type="NCBI Taxonomy" id="183589"/>
    <lineage>
        <taxon>Eukaryota</taxon>
        <taxon>Sar</taxon>
        <taxon>Stramenopiles</taxon>
        <taxon>Ochrophyta</taxon>
        <taxon>Bacillariophyta</taxon>
        <taxon>Bacillariophyceae</taxon>
        <taxon>Bacillariophycidae</taxon>
        <taxon>Bacillariales</taxon>
        <taxon>Bacillariaceae</taxon>
        <taxon>Pseudo-nitzschia</taxon>
    </lineage>
</organism>
<accession>A0A448ZSD6</accession>
<reference evidence="2 3" key="1">
    <citation type="submission" date="2019-01" db="EMBL/GenBank/DDBJ databases">
        <authorList>
            <person name="Ferrante I. M."/>
        </authorList>
    </citation>
    <scope>NUCLEOTIDE SEQUENCE [LARGE SCALE GENOMIC DNA]</scope>
    <source>
        <strain evidence="2 3">B856</strain>
    </source>
</reference>
<feature type="region of interest" description="Disordered" evidence="1">
    <location>
        <begin position="465"/>
        <end position="496"/>
    </location>
</feature>
<evidence type="ECO:0000313" key="2">
    <source>
        <dbReference type="EMBL" id="VEU44967.1"/>
    </source>
</evidence>